<evidence type="ECO:0000259" key="3">
    <source>
        <dbReference type="Pfam" id="PF01958"/>
    </source>
</evidence>
<reference evidence="5" key="1">
    <citation type="submission" date="2022-01" db="EMBL/GenBank/DDBJ databases">
        <title>Genome Sequence Resource for Two Populations of Ditylenchus destructor, the Migratory Endoparasitic Phytonematode.</title>
        <authorList>
            <person name="Zhang H."/>
            <person name="Lin R."/>
            <person name="Xie B."/>
        </authorList>
    </citation>
    <scope>NUCLEOTIDE SEQUENCE</scope>
    <source>
        <strain evidence="5">BazhouSP</strain>
    </source>
</reference>
<dbReference type="InterPro" id="IPR036291">
    <property type="entry name" value="NAD(P)-bd_dom_sf"/>
</dbReference>
<dbReference type="GO" id="GO:0033735">
    <property type="term" value="F:aspartate dehydrogenase [NAD(P)+] activity"/>
    <property type="evidence" value="ECO:0007669"/>
    <property type="project" value="InterPro"/>
</dbReference>
<dbReference type="PANTHER" id="PTHR31873:SF6">
    <property type="entry name" value="ASPARTATE DEHYDROGENASE DOMAIN-CONTAINING PROTEIN"/>
    <property type="match status" value="1"/>
</dbReference>
<dbReference type="Proteomes" id="UP001201812">
    <property type="component" value="Unassembled WGS sequence"/>
</dbReference>
<comment type="similarity">
    <text evidence="1">Belongs to the L-aspartate dehydrogenase family.</text>
</comment>
<evidence type="ECO:0000256" key="1">
    <source>
        <dbReference type="ARBA" id="ARBA00008331"/>
    </source>
</evidence>
<accession>A0AAD4MSC4</accession>
<sequence length="287" mass="31743">MTSDEPEKSESRAAERKPKRVGIIGYGHLGQFLRMELSKKTSHFTIQRVWNRTEDENEEVLPLAELNALSLADIDLVIEVAHPDIIHKYAPLILDHADLFIGSPTSLAHKPTYDAVQKKLKENRTRSIFVPSGALWGANDIQKMANMGILKGLTITMMKHPSALKVVGPLKELCQRANKSNMPVVVYDGPVRLLCPYAPNNVNTMAGAALAAHTLGFDNTRAKLIADPALLNWHIVEYELTGENGFRTTVRRENPAKPGVVTGDTTYFSFLASITEALYKPPGFNIC</sequence>
<dbReference type="Gene3D" id="3.40.50.720">
    <property type="entry name" value="NAD(P)-binding Rossmann-like Domain"/>
    <property type="match status" value="1"/>
</dbReference>
<evidence type="ECO:0000313" key="6">
    <source>
        <dbReference type="Proteomes" id="UP001201812"/>
    </source>
</evidence>
<dbReference type="Pfam" id="PF03447">
    <property type="entry name" value="NAD_binding_3"/>
    <property type="match status" value="1"/>
</dbReference>
<dbReference type="PANTHER" id="PTHR31873">
    <property type="entry name" value="L-ASPARTATE DEHYDROGENASE-RELATED"/>
    <property type="match status" value="1"/>
</dbReference>
<dbReference type="EMBL" id="JAKKPZ010000095">
    <property type="protein sequence ID" value="KAI1702655.1"/>
    <property type="molecule type" value="Genomic_DNA"/>
</dbReference>
<feature type="domain" description="Aspartate/homoserine dehydrogenase NAD-binding" evidence="4">
    <location>
        <begin position="25"/>
        <end position="127"/>
    </location>
</feature>
<evidence type="ECO:0000313" key="5">
    <source>
        <dbReference type="EMBL" id="KAI1702655.1"/>
    </source>
</evidence>
<dbReference type="InterPro" id="IPR005106">
    <property type="entry name" value="Asp/hSer_DH_NAD-bd"/>
</dbReference>
<gene>
    <name evidence="5" type="ORF">DdX_15334</name>
</gene>
<dbReference type="AlphaFoldDB" id="A0AAD4MSC4"/>
<dbReference type="InterPro" id="IPR002811">
    <property type="entry name" value="Asp_DH"/>
</dbReference>
<proteinExistence type="inferred from homology"/>
<protein>
    <recommendedName>
        <fullName evidence="2">Aspartate dehydrogenase domain-containing protein</fullName>
    </recommendedName>
</protein>
<dbReference type="GO" id="GO:0050661">
    <property type="term" value="F:NADP binding"/>
    <property type="evidence" value="ECO:0007669"/>
    <property type="project" value="InterPro"/>
</dbReference>
<name>A0AAD4MSC4_9BILA</name>
<dbReference type="Gene3D" id="3.30.360.10">
    <property type="entry name" value="Dihydrodipicolinate Reductase, domain 2"/>
    <property type="match status" value="1"/>
</dbReference>
<dbReference type="GO" id="GO:0009435">
    <property type="term" value="P:NAD+ biosynthetic process"/>
    <property type="evidence" value="ECO:0007669"/>
    <property type="project" value="InterPro"/>
</dbReference>
<dbReference type="SUPFAM" id="SSF55347">
    <property type="entry name" value="Glyceraldehyde-3-phosphate dehydrogenase-like, C-terminal domain"/>
    <property type="match status" value="1"/>
</dbReference>
<evidence type="ECO:0000259" key="4">
    <source>
        <dbReference type="Pfam" id="PF03447"/>
    </source>
</evidence>
<keyword evidence="6" id="KW-1185">Reference proteome</keyword>
<dbReference type="Pfam" id="PF01958">
    <property type="entry name" value="Asp_DH_C"/>
    <property type="match status" value="1"/>
</dbReference>
<comment type="caution">
    <text evidence="5">The sequence shown here is derived from an EMBL/GenBank/DDBJ whole genome shotgun (WGS) entry which is preliminary data.</text>
</comment>
<organism evidence="5 6">
    <name type="scientific">Ditylenchus destructor</name>
    <dbReference type="NCBI Taxonomy" id="166010"/>
    <lineage>
        <taxon>Eukaryota</taxon>
        <taxon>Metazoa</taxon>
        <taxon>Ecdysozoa</taxon>
        <taxon>Nematoda</taxon>
        <taxon>Chromadorea</taxon>
        <taxon>Rhabditida</taxon>
        <taxon>Tylenchina</taxon>
        <taxon>Tylenchomorpha</taxon>
        <taxon>Sphaerularioidea</taxon>
        <taxon>Anguinidae</taxon>
        <taxon>Anguininae</taxon>
        <taxon>Ditylenchus</taxon>
    </lineage>
</organism>
<dbReference type="SUPFAM" id="SSF51735">
    <property type="entry name" value="NAD(P)-binding Rossmann-fold domains"/>
    <property type="match status" value="1"/>
</dbReference>
<evidence type="ECO:0000256" key="2">
    <source>
        <dbReference type="ARBA" id="ARBA00020169"/>
    </source>
</evidence>
<feature type="domain" description="Aspartate dehydrogenase" evidence="3">
    <location>
        <begin position="182"/>
        <end position="264"/>
    </location>
</feature>